<feature type="region of interest" description="Disordered" evidence="1">
    <location>
        <begin position="129"/>
        <end position="155"/>
    </location>
</feature>
<organism evidence="2 3">
    <name type="scientific">Favolaschia claudopus</name>
    <dbReference type="NCBI Taxonomy" id="2862362"/>
    <lineage>
        <taxon>Eukaryota</taxon>
        <taxon>Fungi</taxon>
        <taxon>Dikarya</taxon>
        <taxon>Basidiomycota</taxon>
        <taxon>Agaricomycotina</taxon>
        <taxon>Agaricomycetes</taxon>
        <taxon>Agaricomycetidae</taxon>
        <taxon>Agaricales</taxon>
        <taxon>Marasmiineae</taxon>
        <taxon>Mycenaceae</taxon>
        <taxon>Favolaschia</taxon>
    </lineage>
</organism>
<name>A0AAW0BNX5_9AGAR</name>
<gene>
    <name evidence="2" type="ORF">R3P38DRAFT_3267258</name>
</gene>
<evidence type="ECO:0000256" key="1">
    <source>
        <dbReference type="SAM" id="MobiDB-lite"/>
    </source>
</evidence>
<dbReference type="AlphaFoldDB" id="A0AAW0BNX5"/>
<accession>A0AAW0BNX5</accession>
<evidence type="ECO:0000313" key="3">
    <source>
        <dbReference type="Proteomes" id="UP001362999"/>
    </source>
</evidence>
<dbReference type="Proteomes" id="UP001362999">
    <property type="component" value="Unassembled WGS sequence"/>
</dbReference>
<sequence length="168" mass="18811">MTSTSHTTSIPGETTPLTSKELKHLSSIAQDSAASPETLRDAIKLATRLHQSLMYHLKQHVSDLEEAAKDADAKARQASEENLATIQRATMLKKQFYDGMFSRPPTKYQQVRMQQDRIYRNLAVVEATKQKRASKPRSVTATGIKPRWRKSSGGGGRRLACEHFLSVM</sequence>
<proteinExistence type="predicted"/>
<protein>
    <submittedName>
        <fullName evidence="2">Uncharacterized protein</fullName>
    </submittedName>
</protein>
<comment type="caution">
    <text evidence="2">The sequence shown here is derived from an EMBL/GenBank/DDBJ whole genome shotgun (WGS) entry which is preliminary data.</text>
</comment>
<reference evidence="2 3" key="1">
    <citation type="journal article" date="2024" name="J Genomics">
        <title>Draft genome sequencing and assembly of Favolaschia claudopus CIRM-BRFM 2984 isolated from oak limbs.</title>
        <authorList>
            <person name="Navarro D."/>
            <person name="Drula E."/>
            <person name="Chaduli D."/>
            <person name="Cazenave R."/>
            <person name="Ahrendt S."/>
            <person name="Wang J."/>
            <person name="Lipzen A."/>
            <person name="Daum C."/>
            <person name="Barry K."/>
            <person name="Grigoriev I.V."/>
            <person name="Favel A."/>
            <person name="Rosso M.N."/>
            <person name="Martin F."/>
        </authorList>
    </citation>
    <scope>NUCLEOTIDE SEQUENCE [LARGE SCALE GENOMIC DNA]</scope>
    <source>
        <strain evidence="2 3">CIRM-BRFM 2984</strain>
    </source>
</reference>
<dbReference type="EMBL" id="JAWWNJ010000028">
    <property type="protein sequence ID" value="KAK7028401.1"/>
    <property type="molecule type" value="Genomic_DNA"/>
</dbReference>
<evidence type="ECO:0000313" key="2">
    <source>
        <dbReference type="EMBL" id="KAK7028401.1"/>
    </source>
</evidence>
<keyword evidence="3" id="KW-1185">Reference proteome</keyword>